<evidence type="ECO:0000256" key="1">
    <source>
        <dbReference type="ARBA" id="ARBA00009333"/>
    </source>
</evidence>
<dbReference type="RefSeq" id="WP_179981627.1">
    <property type="nucleotide sequence ID" value="NZ_LT608333.1"/>
</dbReference>
<dbReference type="AlphaFoldDB" id="A0A212KY13"/>
<gene>
    <name evidence="8" type="primary">trxB</name>
    <name evidence="8" type="ORF">KL86DES1_10232</name>
</gene>
<evidence type="ECO:0000256" key="6">
    <source>
        <dbReference type="ARBA" id="ARBA00023284"/>
    </source>
</evidence>
<organism evidence="8">
    <name type="scientific">uncultured Desulfovibrio sp</name>
    <dbReference type="NCBI Taxonomy" id="167968"/>
    <lineage>
        <taxon>Bacteria</taxon>
        <taxon>Pseudomonadati</taxon>
        <taxon>Thermodesulfobacteriota</taxon>
        <taxon>Desulfovibrionia</taxon>
        <taxon>Desulfovibrionales</taxon>
        <taxon>Desulfovibrionaceae</taxon>
        <taxon>Desulfovibrio</taxon>
        <taxon>environmental samples</taxon>
    </lineage>
</organism>
<name>A0A212KY13_9BACT</name>
<dbReference type="PRINTS" id="PR00368">
    <property type="entry name" value="FADPNR"/>
</dbReference>
<evidence type="ECO:0000256" key="3">
    <source>
        <dbReference type="ARBA" id="ARBA00022827"/>
    </source>
</evidence>
<dbReference type="Gene3D" id="3.50.50.60">
    <property type="entry name" value="FAD/NAD(P)-binding domain"/>
    <property type="match status" value="2"/>
</dbReference>
<reference evidence="8" key="1">
    <citation type="submission" date="2016-08" db="EMBL/GenBank/DDBJ databases">
        <authorList>
            <person name="Seilhamer J.J."/>
        </authorList>
    </citation>
    <scope>NUCLEOTIDE SEQUENCE</scope>
    <source>
        <strain evidence="8">86-1</strain>
    </source>
</reference>
<dbReference type="PROSITE" id="PS00573">
    <property type="entry name" value="PYRIDINE_REDOX_2"/>
    <property type="match status" value="1"/>
</dbReference>
<keyword evidence="3" id="KW-0274">FAD</keyword>
<keyword evidence="2" id="KW-0285">Flavoprotein</keyword>
<dbReference type="Pfam" id="PF07992">
    <property type="entry name" value="Pyr_redox_2"/>
    <property type="match status" value="1"/>
</dbReference>
<evidence type="ECO:0000256" key="4">
    <source>
        <dbReference type="ARBA" id="ARBA00023002"/>
    </source>
</evidence>
<sequence length="308" mass="33186">MKSYDAVVIGGGPAGVTAAMYLARSGCSVLLPERLTSGGQLLQTEALENYPGFPKGIKGYELADLFTEHLEGLTVDRPAIVVESISGSAGQFTVHTAEEDYLCKVVLVCSGARHRHLGLEGEDRLRGRGVSYCALCDGNFFRNQTVAVVGGGNAAMEESLYLTKIVSKLHLIHRRDSFRGLKVYQDRLESMPDKVDLLRSSVITQLHGEDHLTGLTVKNLQTGQEKLLAVDGLFIYVGFAPVTNFLPQGIELDAQGFIVTDTEMRSNIPGIFAAGDIRSKLCRQVITAAGDGATAAQAAFVFLEQLHA</sequence>
<dbReference type="EMBL" id="FMJC01000001">
    <property type="protein sequence ID" value="SCM70172.1"/>
    <property type="molecule type" value="Genomic_DNA"/>
</dbReference>
<dbReference type="SUPFAM" id="SSF51905">
    <property type="entry name" value="FAD/NAD(P)-binding domain"/>
    <property type="match status" value="1"/>
</dbReference>
<dbReference type="InterPro" id="IPR036188">
    <property type="entry name" value="FAD/NAD-bd_sf"/>
</dbReference>
<dbReference type="EC" id="1.8.1.9" evidence="8"/>
<evidence type="ECO:0000256" key="2">
    <source>
        <dbReference type="ARBA" id="ARBA00022630"/>
    </source>
</evidence>
<proteinExistence type="inferred from homology"/>
<dbReference type="PANTHER" id="PTHR48105">
    <property type="entry name" value="THIOREDOXIN REDUCTASE 1-RELATED-RELATED"/>
    <property type="match status" value="1"/>
</dbReference>
<keyword evidence="5" id="KW-1015">Disulfide bond</keyword>
<keyword evidence="6" id="KW-0676">Redox-active center</keyword>
<keyword evidence="4 8" id="KW-0560">Oxidoreductase</keyword>
<evidence type="ECO:0000259" key="7">
    <source>
        <dbReference type="Pfam" id="PF07992"/>
    </source>
</evidence>
<evidence type="ECO:0000256" key="5">
    <source>
        <dbReference type="ARBA" id="ARBA00023157"/>
    </source>
</evidence>
<protein>
    <submittedName>
        <fullName evidence="8">Thioredoxin reductase</fullName>
        <ecNumber evidence="8">1.8.1.9</ecNumber>
    </submittedName>
</protein>
<accession>A0A212KY13</accession>
<evidence type="ECO:0000313" key="8">
    <source>
        <dbReference type="EMBL" id="SCM70172.1"/>
    </source>
</evidence>
<dbReference type="InterPro" id="IPR050097">
    <property type="entry name" value="Ferredoxin-NADP_redctase_2"/>
</dbReference>
<feature type="domain" description="FAD/NAD(P)-binding" evidence="7">
    <location>
        <begin position="4"/>
        <end position="292"/>
    </location>
</feature>
<dbReference type="InterPro" id="IPR023753">
    <property type="entry name" value="FAD/NAD-binding_dom"/>
</dbReference>
<dbReference type="PRINTS" id="PR00469">
    <property type="entry name" value="PNDRDTASEII"/>
</dbReference>
<dbReference type="InterPro" id="IPR008255">
    <property type="entry name" value="Pyr_nucl-diS_OxRdtase_2_AS"/>
</dbReference>
<dbReference type="GO" id="GO:0004791">
    <property type="term" value="F:thioredoxin-disulfide reductase (NADPH) activity"/>
    <property type="evidence" value="ECO:0007669"/>
    <property type="project" value="UniProtKB-EC"/>
</dbReference>
<comment type="similarity">
    <text evidence="1">Belongs to the class-II pyridine nucleotide-disulfide oxidoreductase family.</text>
</comment>